<dbReference type="OrthoDB" id="2977752at2759"/>
<dbReference type="SUPFAM" id="SSF53056">
    <property type="entry name" value="beta-carbonic anhydrase, cab"/>
    <property type="match status" value="1"/>
</dbReference>
<keyword evidence="2 4" id="KW-0479">Metal-binding</keyword>
<dbReference type="Pfam" id="PF00484">
    <property type="entry name" value="Pro_CA"/>
    <property type="match status" value="1"/>
</dbReference>
<comment type="catalytic activity">
    <reaction evidence="5">
        <text>hydrogencarbonate + H(+) = CO2 + H2O</text>
        <dbReference type="Rhea" id="RHEA:10748"/>
        <dbReference type="ChEBI" id="CHEBI:15377"/>
        <dbReference type="ChEBI" id="CHEBI:15378"/>
        <dbReference type="ChEBI" id="CHEBI:16526"/>
        <dbReference type="ChEBI" id="CHEBI:17544"/>
        <dbReference type="EC" id="4.2.1.1"/>
    </reaction>
</comment>
<dbReference type="AlphaFoldDB" id="A0A5M3N3H6"/>
<accession>A0A5M3N3H6</accession>
<dbReference type="SMART" id="SM00947">
    <property type="entry name" value="Pro_CA"/>
    <property type="match status" value="1"/>
</dbReference>
<dbReference type="KEGG" id="cput:CONPUDRAFT_140746"/>
<proteinExistence type="inferred from homology"/>
<dbReference type="RefSeq" id="XP_007762932.1">
    <property type="nucleotide sequence ID" value="XM_007764742.1"/>
</dbReference>
<dbReference type="GO" id="GO:0008270">
    <property type="term" value="F:zinc ion binding"/>
    <property type="evidence" value="ECO:0007669"/>
    <property type="project" value="UniProtKB-UniRule"/>
</dbReference>
<comment type="similarity">
    <text evidence="1 5">Belongs to the beta-class carbonic anhydrase family.</text>
</comment>
<dbReference type="EMBL" id="JH711573">
    <property type="protein sequence ID" value="EIW85950.1"/>
    <property type="molecule type" value="Genomic_DNA"/>
</dbReference>
<feature type="binding site" evidence="4">
    <location>
        <position position="45"/>
    </location>
    <ligand>
        <name>Zn(2+)</name>
        <dbReference type="ChEBI" id="CHEBI:29105"/>
    </ligand>
</feature>
<evidence type="ECO:0000256" key="5">
    <source>
        <dbReference type="RuleBase" id="RU003956"/>
    </source>
</evidence>
<comment type="caution">
    <text evidence="6">The sequence shown here is derived from an EMBL/GenBank/DDBJ whole genome shotgun (WGS) entry which is preliminary data.</text>
</comment>
<dbReference type="Gene3D" id="3.40.1050.10">
    <property type="entry name" value="Carbonic anhydrase"/>
    <property type="match status" value="1"/>
</dbReference>
<comment type="function">
    <text evidence="5">Reversible hydration of carbon dioxide.</text>
</comment>
<dbReference type="InterPro" id="IPR001765">
    <property type="entry name" value="Carbonic_anhydrase"/>
</dbReference>
<dbReference type="GeneID" id="19201568"/>
<feature type="binding site" evidence="4">
    <location>
        <position position="95"/>
    </location>
    <ligand>
        <name>Zn(2+)</name>
        <dbReference type="ChEBI" id="CHEBI:29105"/>
    </ligand>
</feature>
<reference evidence="7" key="1">
    <citation type="journal article" date="2012" name="Science">
        <title>The Paleozoic origin of enzymatic lignin decomposition reconstructed from 31 fungal genomes.</title>
        <authorList>
            <person name="Floudas D."/>
            <person name="Binder M."/>
            <person name="Riley R."/>
            <person name="Barry K."/>
            <person name="Blanchette R.A."/>
            <person name="Henrissat B."/>
            <person name="Martinez A.T."/>
            <person name="Otillar R."/>
            <person name="Spatafora J.W."/>
            <person name="Yadav J.S."/>
            <person name="Aerts A."/>
            <person name="Benoit I."/>
            <person name="Boyd A."/>
            <person name="Carlson A."/>
            <person name="Copeland A."/>
            <person name="Coutinho P.M."/>
            <person name="de Vries R.P."/>
            <person name="Ferreira P."/>
            <person name="Findley K."/>
            <person name="Foster B."/>
            <person name="Gaskell J."/>
            <person name="Glotzer D."/>
            <person name="Gorecki P."/>
            <person name="Heitman J."/>
            <person name="Hesse C."/>
            <person name="Hori C."/>
            <person name="Igarashi K."/>
            <person name="Jurgens J.A."/>
            <person name="Kallen N."/>
            <person name="Kersten P."/>
            <person name="Kohler A."/>
            <person name="Kuees U."/>
            <person name="Kumar T.K.A."/>
            <person name="Kuo A."/>
            <person name="LaButti K."/>
            <person name="Larrondo L.F."/>
            <person name="Lindquist E."/>
            <person name="Ling A."/>
            <person name="Lombard V."/>
            <person name="Lucas S."/>
            <person name="Lundell T."/>
            <person name="Martin R."/>
            <person name="McLaughlin D.J."/>
            <person name="Morgenstern I."/>
            <person name="Morin E."/>
            <person name="Murat C."/>
            <person name="Nagy L.G."/>
            <person name="Nolan M."/>
            <person name="Ohm R.A."/>
            <person name="Patyshakuliyeva A."/>
            <person name="Rokas A."/>
            <person name="Ruiz-Duenas F.J."/>
            <person name="Sabat G."/>
            <person name="Salamov A."/>
            <person name="Samejima M."/>
            <person name="Schmutz J."/>
            <person name="Slot J.C."/>
            <person name="St John F."/>
            <person name="Stenlid J."/>
            <person name="Sun H."/>
            <person name="Sun S."/>
            <person name="Syed K."/>
            <person name="Tsang A."/>
            <person name="Wiebenga A."/>
            <person name="Young D."/>
            <person name="Pisabarro A."/>
            <person name="Eastwood D.C."/>
            <person name="Martin F."/>
            <person name="Cullen D."/>
            <person name="Grigoriev I.V."/>
            <person name="Hibbett D.S."/>
        </authorList>
    </citation>
    <scope>NUCLEOTIDE SEQUENCE [LARGE SCALE GENOMIC DNA]</scope>
    <source>
        <strain evidence="7">RWD-64-598 SS2</strain>
    </source>
</reference>
<evidence type="ECO:0000256" key="2">
    <source>
        <dbReference type="ARBA" id="ARBA00022723"/>
    </source>
</evidence>
<dbReference type="OMA" id="ENAVCYS"/>
<dbReference type="InterPro" id="IPR036874">
    <property type="entry name" value="Carbonic_anhydrase_sf"/>
</dbReference>
<feature type="binding site" evidence="4">
    <location>
        <position position="98"/>
    </location>
    <ligand>
        <name>Zn(2+)</name>
        <dbReference type="ChEBI" id="CHEBI:29105"/>
    </ligand>
</feature>
<evidence type="ECO:0000256" key="4">
    <source>
        <dbReference type="PIRSR" id="PIRSR601765-1"/>
    </source>
</evidence>
<dbReference type="PANTHER" id="PTHR43175:SF3">
    <property type="entry name" value="CARBON DISULFIDE HYDROLASE"/>
    <property type="match status" value="1"/>
</dbReference>
<evidence type="ECO:0000256" key="1">
    <source>
        <dbReference type="ARBA" id="ARBA00006217"/>
    </source>
</evidence>
<evidence type="ECO:0000313" key="6">
    <source>
        <dbReference type="EMBL" id="EIW85950.1"/>
    </source>
</evidence>
<protein>
    <recommendedName>
        <fullName evidence="5">Carbonic anhydrase</fullName>
        <ecNumber evidence="5">4.2.1.1</ecNumber>
    </recommendedName>
    <alternativeName>
        <fullName evidence="5">Carbonate dehydratase</fullName>
    </alternativeName>
</protein>
<keyword evidence="5" id="KW-0456">Lyase</keyword>
<keyword evidence="3 4" id="KW-0862">Zinc</keyword>
<dbReference type="CDD" id="cd03379">
    <property type="entry name" value="beta_CA_cladeD"/>
    <property type="match status" value="1"/>
</dbReference>
<dbReference type="EC" id="4.2.1.1" evidence="5"/>
<dbReference type="PANTHER" id="PTHR43175">
    <property type="entry name" value="CARBONIC ANHYDRASE"/>
    <property type="match status" value="1"/>
</dbReference>
<feature type="binding site" evidence="4">
    <location>
        <position position="43"/>
    </location>
    <ligand>
        <name>Zn(2+)</name>
        <dbReference type="ChEBI" id="CHEBI:29105"/>
    </ligand>
</feature>
<dbReference type="GO" id="GO:0004089">
    <property type="term" value="F:carbonate dehydratase activity"/>
    <property type="evidence" value="ECO:0007669"/>
    <property type="project" value="UniProtKB-UniRule"/>
</dbReference>
<evidence type="ECO:0000256" key="3">
    <source>
        <dbReference type="ARBA" id="ARBA00022833"/>
    </source>
</evidence>
<gene>
    <name evidence="6" type="ORF">CONPUDRAFT_140746</name>
</gene>
<name>A0A5M3N3H6_CONPW</name>
<dbReference type="Proteomes" id="UP000053558">
    <property type="component" value="Unassembled WGS sequence"/>
</dbReference>
<sequence>MSDTVQNLLAKNQAYAADNYGIPPNFDTLSSLPRNQAVAIISCMDPRLVPEEYFKFHKGEYPVIRVAGGRVKDALRSLLVLEHHLGLGGVAVVHHTDCGMTHASDAEFKATFKARAATAEQVAEIDAIDFDEIHSKDVRASVKSDVKYLKESPWFGKEINIVGLVFDLNTGKVEQVQ</sequence>
<keyword evidence="7" id="KW-1185">Reference proteome</keyword>
<organism evidence="6 7">
    <name type="scientific">Coniophora puteana (strain RWD-64-598)</name>
    <name type="common">Brown rot fungus</name>
    <dbReference type="NCBI Taxonomy" id="741705"/>
    <lineage>
        <taxon>Eukaryota</taxon>
        <taxon>Fungi</taxon>
        <taxon>Dikarya</taxon>
        <taxon>Basidiomycota</taxon>
        <taxon>Agaricomycotina</taxon>
        <taxon>Agaricomycetes</taxon>
        <taxon>Agaricomycetidae</taxon>
        <taxon>Boletales</taxon>
        <taxon>Coniophorineae</taxon>
        <taxon>Coniophoraceae</taxon>
        <taxon>Coniophora</taxon>
    </lineage>
</organism>
<evidence type="ECO:0000313" key="7">
    <source>
        <dbReference type="Proteomes" id="UP000053558"/>
    </source>
</evidence>
<comment type="cofactor">
    <cofactor evidence="4">
        <name>Zn(2+)</name>
        <dbReference type="ChEBI" id="CHEBI:29105"/>
    </cofactor>
    <text evidence="4">Binds 1 zinc ion per subunit.</text>
</comment>